<protein>
    <submittedName>
        <fullName evidence="2">Insulinase family protein</fullName>
    </submittedName>
</protein>
<evidence type="ECO:0000313" key="2">
    <source>
        <dbReference type="EMBL" id="MCI5755345.1"/>
    </source>
</evidence>
<dbReference type="AlphaFoldDB" id="A0AAE3FH12"/>
<evidence type="ECO:0000313" key="3">
    <source>
        <dbReference type="Proteomes" id="UP001139365"/>
    </source>
</evidence>
<dbReference type="Pfam" id="PF05193">
    <property type="entry name" value="Peptidase_M16_C"/>
    <property type="match status" value="1"/>
</dbReference>
<name>A0AAE3FH12_9BACT</name>
<dbReference type="Gene3D" id="3.30.830.10">
    <property type="entry name" value="Metalloenzyme, LuxS/M16 peptidase-like"/>
    <property type="match status" value="2"/>
</dbReference>
<accession>A0AAE3FH12</accession>
<proteinExistence type="predicted"/>
<organism evidence="2 3">
    <name type="scientific">Candidatus Colimorpha enterica</name>
    <dbReference type="NCBI Taxonomy" id="3083063"/>
    <lineage>
        <taxon>Bacteria</taxon>
        <taxon>Pseudomonadati</taxon>
        <taxon>Bacteroidota</taxon>
        <taxon>Bacteroidia</taxon>
        <taxon>Bacteroidales</taxon>
        <taxon>Candidatus Colimorpha</taxon>
    </lineage>
</organism>
<feature type="domain" description="Peptidase M16 C-terminal" evidence="1">
    <location>
        <begin position="182"/>
        <end position="355"/>
    </location>
</feature>
<sequence>MTPERIQIADGMYLNHIRSDRFKTDFVSVDFLSQLKPDSAAEQALLPFVLLRGTKRLPDTKAVTRELEMLYGSRLSPTVYKTGSVQSFGFSSYPLSPRYTDGTDVTGEIFRLIGEMLTSPAGCGGLLSEEYTESEKRIMTDRLRAQINDKWHYALTRCSQIMSDGSNTALPECGTEEQLSRVTAASLTARLSSVLTDLRCEIWYIGSSDSAPVADRVRGIFPFPGRKKPAALYTERIPFRGELKSVTETETISQSRLCLGYRTGCLPESPELPAYTMFSEILSGSPMSKLFVGVREKLSLCYDCSAVSDINRGMMIVSSGIDAANAGKAEEAINAQLAALKNGEISDAEFDAALRSVTNGIKSMYDDAGAIKTWYLRRGMFAKVGEPLEFLDRIGRVTKDDVARVAAGIIPDTRYLLKAEADGNE</sequence>
<gene>
    <name evidence="2" type="ORF">MR241_03515</name>
</gene>
<dbReference type="InterPro" id="IPR011249">
    <property type="entry name" value="Metalloenz_LuxS/M16"/>
</dbReference>
<dbReference type="NCBIfam" id="NF047422">
    <property type="entry name" value="YfmF_fam"/>
    <property type="match status" value="1"/>
</dbReference>
<dbReference type="SUPFAM" id="SSF63411">
    <property type="entry name" value="LuxS/MPP-like metallohydrolase"/>
    <property type="match status" value="2"/>
</dbReference>
<dbReference type="Proteomes" id="UP001139365">
    <property type="component" value="Unassembled WGS sequence"/>
</dbReference>
<evidence type="ECO:0000259" key="1">
    <source>
        <dbReference type="Pfam" id="PF05193"/>
    </source>
</evidence>
<dbReference type="InterPro" id="IPR007863">
    <property type="entry name" value="Peptidase_M16_C"/>
</dbReference>
<dbReference type="EMBL" id="JALEMU010000057">
    <property type="protein sequence ID" value="MCI5755345.1"/>
    <property type="molecule type" value="Genomic_DNA"/>
</dbReference>
<dbReference type="GO" id="GO:0046872">
    <property type="term" value="F:metal ion binding"/>
    <property type="evidence" value="ECO:0007669"/>
    <property type="project" value="InterPro"/>
</dbReference>
<comment type="caution">
    <text evidence="2">The sequence shown here is derived from an EMBL/GenBank/DDBJ whole genome shotgun (WGS) entry which is preliminary data.</text>
</comment>
<reference evidence="2 3" key="1">
    <citation type="submission" date="2022-03" db="EMBL/GenBank/DDBJ databases">
        <title>Metagenome-assembled genomes from swine fecal metagenomes.</title>
        <authorList>
            <person name="Holman D.B."/>
            <person name="Kommadath A."/>
        </authorList>
    </citation>
    <scope>NUCLEOTIDE SEQUENCE [LARGE SCALE GENOMIC DNA]</scope>
    <source>
        <strain evidence="2">SUG147</strain>
    </source>
</reference>